<feature type="compositionally biased region" description="Basic and acidic residues" evidence="1">
    <location>
        <begin position="1121"/>
        <end position="1133"/>
    </location>
</feature>
<gene>
    <name evidence="2" type="ORF">HYH02_009106</name>
</gene>
<feature type="region of interest" description="Disordered" evidence="1">
    <location>
        <begin position="1108"/>
        <end position="1158"/>
    </location>
</feature>
<dbReference type="EMBL" id="JAEHOD010000029">
    <property type="protein sequence ID" value="KAG2444167.1"/>
    <property type="molecule type" value="Genomic_DNA"/>
</dbReference>
<keyword evidence="3" id="KW-1185">Reference proteome</keyword>
<evidence type="ECO:0000313" key="3">
    <source>
        <dbReference type="Proteomes" id="UP000613740"/>
    </source>
</evidence>
<comment type="caution">
    <text evidence="2">The sequence shown here is derived from an EMBL/GenBank/DDBJ whole genome shotgun (WGS) entry which is preliminary data.</text>
</comment>
<evidence type="ECO:0000256" key="1">
    <source>
        <dbReference type="SAM" id="MobiDB-lite"/>
    </source>
</evidence>
<dbReference type="Proteomes" id="UP000613740">
    <property type="component" value="Unassembled WGS sequence"/>
</dbReference>
<feature type="region of interest" description="Disordered" evidence="1">
    <location>
        <begin position="764"/>
        <end position="825"/>
    </location>
</feature>
<protein>
    <submittedName>
        <fullName evidence="2">Uncharacterized protein</fullName>
    </submittedName>
</protein>
<sequence length="1387" mass="144808">MLRSALGGLQQRAQRRLLVEAELAFVEDGTSGDVAKQDALADGSTGELGAEGPPRGAPCPSRDRARAWLRRLHPTAWLCAEPAASSVAEPGVLKPASRLLQAATAAAGDSSSDTDVPMRGRAKRLPWAHLAAREQAAADALPETTEVMQIAASGQAFDAAASAGPAAPTLASELSWAQRFGGVDAPPQDWSWLASPPWGVAPLPPELAARVDAGGRLLLPGTPGDEAAATAAAASAAVTVALPAPLPCCRPEHAQLHQRLQQTSGAVQQVLAVAAAAAQRAAVAGVPAMHNPLWQIISKWPGPHGRHACSQLAKEVHAHTASKAILLAGALNRPPPVTLPATGEGSPALESLAQDLVDAAGALDEDLSRRIQVGHVASLFLQSPPPATSATAAVGDKTHEPPLECSVLAMWGDGRSELVKDYLAVILTVFGAPLGERSVVAVRRGESRWRLLARRVVAWAPFRGQQLWRWLLEAAADAEEAKFAASAVAQAGTAAAAGRGPGTGLGAGAEEAERVVPGRSGGAGGDIVQAFGSAAEEVLRAATCALLMMLLTIQQCKQVGQEGTTQRGHEAGYEPWVPCKEEDLFSFDPLSLAAVMPTYLLARAEHPDMPISPFELCELLRLGQLPIPTPLHMPPGAHGSRSSMALARPAPHGAAALPPASPPPPLSYEHCRAAADALAQQPDVVYAWVTELVNIQDPQPEHVAVVQMRAWVNAWVAHRQERRQRRQRRAEERAARWQALGIAWRAGGTAALLDALLAEDADGTGGSGGGGSAGHDTTSGGGAGELATADGNTGGMTMPPQQRVPPPPPQQQQQQGPRHGGSRHPPAELVLDLEAAGVAARSLRLTCVMAAAPQLKPAARALAAALRGVCLLRIPPAASAPAPPLMTAQDARIAAAGLAAVVSAPGGGCDVLRARFPAGDAPCLASLMLCMPMESLSTERAIADSGACVVFQPVPTPRRAKAPQPQPPPPQPQSRRQQERGEHQCGAQEWLEVDICRAFVPLWSLKSGPATWPYPWEALSDAGGVAHWNTTTTLDAMVAHLRRFLVQLGTGICAAHVRGVEALGRTVAALAKVREELRDGAKGAAARDAVGYVATIIDFGDEPQSTAQTAADAAAAGCAADDTRPGVDGVEKGADEEDDSSVDGDYAEGGAGTPKQRRPRLGTLARAWDDTYVAAAEVEPLLPEERLQHELPSAATVAAADVAVAAAAAAARAKPQRPEEERQRRRQQRLVDSDGGGSSGGGGAGTPLPPPPPLVLVEPRPGLSHQQLQEQRGSDGAESVTSLEIHLAKMVYLLQGQHVPAPAAAAATAQHQQGEEQPEEGGGRRRKEQQPQQSAPRQKQPWLDVELDVWFLEVAPGAPWQLMPPSKAVIQGLNRAMEKEKLARHAK</sequence>
<organism evidence="2 3">
    <name type="scientific">Chlamydomonas schloesseri</name>
    <dbReference type="NCBI Taxonomy" id="2026947"/>
    <lineage>
        <taxon>Eukaryota</taxon>
        <taxon>Viridiplantae</taxon>
        <taxon>Chlorophyta</taxon>
        <taxon>core chlorophytes</taxon>
        <taxon>Chlorophyceae</taxon>
        <taxon>CS clade</taxon>
        <taxon>Chlamydomonadales</taxon>
        <taxon>Chlamydomonadaceae</taxon>
        <taxon>Chlamydomonas</taxon>
    </lineage>
</organism>
<feature type="compositionally biased region" description="Low complexity" evidence="1">
    <location>
        <begin position="1108"/>
        <end position="1120"/>
    </location>
</feature>
<feature type="compositionally biased region" description="Gly residues" evidence="1">
    <location>
        <begin position="1234"/>
        <end position="1245"/>
    </location>
</feature>
<feature type="compositionally biased region" description="Low complexity" evidence="1">
    <location>
        <begin position="1330"/>
        <end position="1340"/>
    </location>
</feature>
<reference evidence="2" key="1">
    <citation type="journal article" date="2020" name="bioRxiv">
        <title>Comparative genomics of Chlamydomonas.</title>
        <authorList>
            <person name="Craig R.J."/>
            <person name="Hasan A.R."/>
            <person name="Ness R.W."/>
            <person name="Keightley P.D."/>
        </authorList>
    </citation>
    <scope>NUCLEOTIDE SEQUENCE</scope>
    <source>
        <strain evidence="2">CCAP 11/173</strain>
    </source>
</reference>
<accession>A0A835WB70</accession>
<feature type="region of interest" description="Disordered" evidence="1">
    <location>
        <begin position="957"/>
        <end position="984"/>
    </location>
</feature>
<name>A0A835WB70_9CHLO</name>
<feature type="region of interest" description="Disordered" evidence="1">
    <location>
        <begin position="43"/>
        <end position="62"/>
    </location>
</feature>
<feature type="compositionally biased region" description="Gly residues" evidence="1">
    <location>
        <begin position="764"/>
        <end position="784"/>
    </location>
</feature>
<feature type="region of interest" description="Disordered" evidence="1">
    <location>
        <begin position="1209"/>
        <end position="1279"/>
    </location>
</feature>
<dbReference type="OrthoDB" id="560277at2759"/>
<evidence type="ECO:0000313" key="2">
    <source>
        <dbReference type="EMBL" id="KAG2444167.1"/>
    </source>
</evidence>
<feature type="compositionally biased region" description="Acidic residues" evidence="1">
    <location>
        <begin position="1134"/>
        <end position="1146"/>
    </location>
</feature>
<proteinExistence type="predicted"/>
<feature type="region of interest" description="Disordered" evidence="1">
    <location>
        <begin position="1303"/>
        <end position="1340"/>
    </location>
</feature>
<feature type="compositionally biased region" description="Low complexity" evidence="1">
    <location>
        <begin position="1303"/>
        <end position="1312"/>
    </location>
</feature>